<dbReference type="EMBL" id="JAFIRN010000011">
    <property type="protein sequence ID" value="KAG5839376.1"/>
    <property type="molecule type" value="Genomic_DNA"/>
</dbReference>
<dbReference type="GO" id="GO:0090557">
    <property type="term" value="P:establishment of endothelial intestinal barrier"/>
    <property type="evidence" value="ECO:0007669"/>
    <property type="project" value="TreeGrafter"/>
</dbReference>
<protein>
    <submittedName>
        <fullName evidence="6">Uncharacterized protein</fullName>
    </submittedName>
</protein>
<dbReference type="GO" id="GO:0050839">
    <property type="term" value="F:cell adhesion molecule binding"/>
    <property type="evidence" value="ECO:0007669"/>
    <property type="project" value="TreeGrafter"/>
</dbReference>
<proteinExistence type="inferred from homology"/>
<dbReference type="InterPro" id="IPR005417">
    <property type="entry name" value="ZO"/>
</dbReference>
<dbReference type="InterPro" id="IPR027417">
    <property type="entry name" value="P-loop_NTPase"/>
</dbReference>
<feature type="compositionally biased region" description="Pro residues" evidence="5">
    <location>
        <begin position="473"/>
        <end position="482"/>
    </location>
</feature>
<dbReference type="GO" id="GO:0045216">
    <property type="term" value="P:cell-cell junction organization"/>
    <property type="evidence" value="ECO:0007669"/>
    <property type="project" value="TreeGrafter"/>
</dbReference>
<dbReference type="GO" id="GO:0005923">
    <property type="term" value="C:bicellular tight junction"/>
    <property type="evidence" value="ECO:0007669"/>
    <property type="project" value="InterPro"/>
</dbReference>
<evidence type="ECO:0000256" key="1">
    <source>
        <dbReference type="ARBA" id="ARBA00004170"/>
    </source>
</evidence>
<comment type="subcellular location">
    <subcellularLocation>
        <location evidence="1">Membrane</location>
        <topology evidence="1">Peripheral membrane protein</topology>
    </subcellularLocation>
</comment>
<dbReference type="GO" id="GO:1905605">
    <property type="term" value="P:positive regulation of blood-brain barrier permeability"/>
    <property type="evidence" value="ECO:0007669"/>
    <property type="project" value="TreeGrafter"/>
</dbReference>
<evidence type="ECO:0000256" key="3">
    <source>
        <dbReference type="ARBA" id="ARBA00022737"/>
    </source>
</evidence>
<dbReference type="Proteomes" id="UP001044222">
    <property type="component" value="Chromosome 11"/>
</dbReference>
<dbReference type="PANTHER" id="PTHR13865">
    <property type="entry name" value="TIGHT JUNCTION PROTEIN"/>
    <property type="match status" value="1"/>
</dbReference>
<dbReference type="Gene3D" id="3.40.50.300">
    <property type="entry name" value="P-loop containing nucleotide triphosphate hydrolases"/>
    <property type="match status" value="1"/>
</dbReference>
<keyword evidence="3" id="KW-0677">Repeat</keyword>
<dbReference type="GO" id="GO:0005886">
    <property type="term" value="C:plasma membrane"/>
    <property type="evidence" value="ECO:0007669"/>
    <property type="project" value="TreeGrafter"/>
</dbReference>
<evidence type="ECO:0000256" key="4">
    <source>
        <dbReference type="ARBA" id="ARBA00023136"/>
    </source>
</evidence>
<feature type="compositionally biased region" description="Pro residues" evidence="5">
    <location>
        <begin position="358"/>
        <end position="369"/>
    </location>
</feature>
<accession>A0A9D3LZU8</accession>
<dbReference type="GO" id="GO:0150105">
    <property type="term" value="P:protein localization to cell-cell junction"/>
    <property type="evidence" value="ECO:0007669"/>
    <property type="project" value="TreeGrafter"/>
</dbReference>
<evidence type="ECO:0000313" key="6">
    <source>
        <dbReference type="EMBL" id="KAG5839376.1"/>
    </source>
</evidence>
<feature type="compositionally biased region" description="Low complexity" evidence="5">
    <location>
        <begin position="412"/>
        <end position="421"/>
    </location>
</feature>
<evidence type="ECO:0000313" key="7">
    <source>
        <dbReference type="Proteomes" id="UP001044222"/>
    </source>
</evidence>
<evidence type="ECO:0000256" key="2">
    <source>
        <dbReference type="ARBA" id="ARBA00007014"/>
    </source>
</evidence>
<gene>
    <name evidence="6" type="ORF">ANANG_G00204340</name>
</gene>
<feature type="region of interest" description="Disordered" evidence="5">
    <location>
        <begin position="92"/>
        <end position="494"/>
    </location>
</feature>
<comment type="caution">
    <text evidence="6">The sequence shown here is derived from an EMBL/GenBank/DDBJ whole genome shotgun (WGS) entry which is preliminary data.</text>
</comment>
<dbReference type="PANTHER" id="PTHR13865:SF25">
    <property type="entry name" value="TIGHT JUNCTION PROTEIN ZO-1"/>
    <property type="match status" value="1"/>
</dbReference>
<organism evidence="6 7">
    <name type="scientific">Anguilla anguilla</name>
    <name type="common">European freshwater eel</name>
    <name type="synonym">Muraena anguilla</name>
    <dbReference type="NCBI Taxonomy" id="7936"/>
    <lineage>
        <taxon>Eukaryota</taxon>
        <taxon>Metazoa</taxon>
        <taxon>Chordata</taxon>
        <taxon>Craniata</taxon>
        <taxon>Vertebrata</taxon>
        <taxon>Euteleostomi</taxon>
        <taxon>Actinopterygii</taxon>
        <taxon>Neopterygii</taxon>
        <taxon>Teleostei</taxon>
        <taxon>Anguilliformes</taxon>
        <taxon>Anguillidae</taxon>
        <taxon>Anguilla</taxon>
    </lineage>
</organism>
<keyword evidence="4" id="KW-0472">Membrane</keyword>
<evidence type="ECO:0000256" key="5">
    <source>
        <dbReference type="SAM" id="MobiDB-lite"/>
    </source>
</evidence>
<dbReference type="AlphaFoldDB" id="A0A9D3LZU8"/>
<dbReference type="GO" id="GO:0098609">
    <property type="term" value="P:cell-cell adhesion"/>
    <property type="evidence" value="ECO:0007669"/>
    <property type="project" value="TreeGrafter"/>
</dbReference>
<name>A0A9D3LZU8_ANGAN</name>
<comment type="similarity">
    <text evidence="2">Belongs to the MAGUK family.</text>
</comment>
<feature type="compositionally biased region" description="Low complexity" evidence="5">
    <location>
        <begin position="431"/>
        <end position="464"/>
    </location>
</feature>
<feature type="compositionally biased region" description="Low complexity" evidence="5">
    <location>
        <begin position="178"/>
        <end position="210"/>
    </location>
</feature>
<reference evidence="6" key="1">
    <citation type="submission" date="2021-01" db="EMBL/GenBank/DDBJ databases">
        <title>A chromosome-scale assembly of European eel, Anguilla anguilla.</title>
        <authorList>
            <person name="Henkel C."/>
            <person name="Jong-Raadsen S.A."/>
            <person name="Dufour S."/>
            <person name="Weltzien F.-A."/>
            <person name="Palstra A.P."/>
            <person name="Pelster B."/>
            <person name="Spaink H.P."/>
            <person name="Van Den Thillart G.E."/>
            <person name="Jansen H."/>
            <person name="Zahm M."/>
            <person name="Klopp C."/>
            <person name="Cedric C."/>
            <person name="Louis A."/>
            <person name="Berthelot C."/>
            <person name="Parey E."/>
            <person name="Roest Crollius H."/>
            <person name="Montfort J."/>
            <person name="Robinson-Rechavi M."/>
            <person name="Bucao C."/>
            <person name="Bouchez O."/>
            <person name="Gislard M."/>
            <person name="Lluch J."/>
            <person name="Milhes M."/>
            <person name="Lampietro C."/>
            <person name="Lopez Roques C."/>
            <person name="Donnadieu C."/>
            <person name="Braasch I."/>
            <person name="Desvignes T."/>
            <person name="Postlethwait J."/>
            <person name="Bobe J."/>
            <person name="Guiguen Y."/>
            <person name="Dirks R."/>
        </authorList>
    </citation>
    <scope>NUCLEOTIDE SEQUENCE</scope>
    <source>
        <strain evidence="6">Tag_6206</strain>
        <tissue evidence="6">Liver</tissue>
    </source>
</reference>
<sequence>MRTRLCPESRKSARKLYERALKLRKNNHHLFTTTINMNNMNDGWYGALKDTIQQQQNQLVWVSEGKADGAPDDDLDLHDDRLSYLSAPGSEYSMYSTDSRHTSDYEDTDTEGGAYTDQELDETLNDEVGLPTEPAITRSSEPVREDPPVIQDPPGYAGYPHNAQPDHLNRIDPAGFKAPAPQQTAEAAAAAAAPSVPQQAEPPAETAPPAVDSVLVPDKTPEEAPAAPQGDPSPQADSLRRPTPELAPPLTHDPHQSGPPDSEPKMYQKDPYGLEDPARPHGVKPQQPPAVGPPLSYEPQPAYPSEQPYRDYEQPAYRYDGGGNYLEPKPQGFDPHLHYENRVPQYDQQWAPYGQQPSPQPPGYQPPRQPYENQHPAGYEPRLAYEGGAEREYSPPQPRYDEAPAGSTTGGRATSPRPRATASRRPRPRATRSSAPSLGGVRRAPPLRARGALLPPPASRSRSPQAVLRDPAPRPPYNPGPPTAATSRASLSPP</sequence>
<keyword evidence="7" id="KW-1185">Reference proteome</keyword>
<dbReference type="PRINTS" id="PR01597">
    <property type="entry name" value="ZONOCCLUDNS"/>
</dbReference>